<dbReference type="PROSITE" id="PS50043">
    <property type="entry name" value="HTH_LUXR_2"/>
    <property type="match status" value="1"/>
</dbReference>
<evidence type="ECO:0000256" key="3">
    <source>
        <dbReference type="ARBA" id="ARBA00023163"/>
    </source>
</evidence>
<dbReference type="SUPFAM" id="SSF52172">
    <property type="entry name" value="CheY-like"/>
    <property type="match status" value="1"/>
</dbReference>
<dbReference type="GO" id="GO:0000160">
    <property type="term" value="P:phosphorelay signal transduction system"/>
    <property type="evidence" value="ECO:0007669"/>
    <property type="project" value="InterPro"/>
</dbReference>
<dbReference type="PROSITE" id="PS50110">
    <property type="entry name" value="RESPONSE_REGULATORY"/>
    <property type="match status" value="1"/>
</dbReference>
<dbReference type="PROSITE" id="PS00622">
    <property type="entry name" value="HTH_LUXR_1"/>
    <property type="match status" value="1"/>
</dbReference>
<dbReference type="Pfam" id="PF00196">
    <property type="entry name" value="GerE"/>
    <property type="match status" value="1"/>
</dbReference>
<evidence type="ECO:0000313" key="5">
    <source>
        <dbReference type="Proteomes" id="UP000462362"/>
    </source>
</evidence>
<dbReference type="AlphaFoldDB" id="A0A6I3SAE3"/>
<dbReference type="SMART" id="SM00421">
    <property type="entry name" value="HTH_LUXR"/>
    <property type="match status" value="1"/>
</dbReference>
<keyword evidence="1" id="KW-0805">Transcription regulation</keyword>
<comment type="caution">
    <text evidence="4">The sequence shown here is derived from an EMBL/GenBank/DDBJ whole genome shotgun (WGS) entry which is preliminary data.</text>
</comment>
<protein>
    <submittedName>
        <fullName evidence="4">Response regulator</fullName>
    </submittedName>
</protein>
<dbReference type="Gene3D" id="3.40.50.2300">
    <property type="match status" value="1"/>
</dbReference>
<dbReference type="InterPro" id="IPR011006">
    <property type="entry name" value="CheY-like_superfamily"/>
</dbReference>
<dbReference type="InterPro" id="IPR036388">
    <property type="entry name" value="WH-like_DNA-bd_sf"/>
</dbReference>
<dbReference type="GO" id="GO:0003677">
    <property type="term" value="F:DNA binding"/>
    <property type="evidence" value="ECO:0007669"/>
    <property type="project" value="UniProtKB-KW"/>
</dbReference>
<dbReference type="EMBL" id="WNCL01000054">
    <property type="protein sequence ID" value="MTU44218.1"/>
    <property type="molecule type" value="Genomic_DNA"/>
</dbReference>
<dbReference type="RefSeq" id="WP_008865110.1">
    <property type="nucleotide sequence ID" value="NZ_CATXDL010000002.1"/>
</dbReference>
<reference evidence="4 5" key="1">
    <citation type="journal article" date="2019" name="Nat. Med.">
        <title>A library of human gut bacterial isolates paired with longitudinal multiomics data enables mechanistic microbiome research.</title>
        <authorList>
            <person name="Poyet M."/>
            <person name="Groussin M."/>
            <person name="Gibbons S.M."/>
            <person name="Avila-Pacheco J."/>
            <person name="Jiang X."/>
            <person name="Kearney S.M."/>
            <person name="Perrotta A.R."/>
            <person name="Berdy B."/>
            <person name="Zhao S."/>
            <person name="Lieberman T.D."/>
            <person name="Swanson P.K."/>
            <person name="Smith M."/>
            <person name="Roesemann S."/>
            <person name="Alexander J.E."/>
            <person name="Rich S.A."/>
            <person name="Livny J."/>
            <person name="Vlamakis H."/>
            <person name="Clish C."/>
            <person name="Bullock K."/>
            <person name="Deik A."/>
            <person name="Scott J."/>
            <person name="Pierce K.A."/>
            <person name="Xavier R.J."/>
            <person name="Alm E.J."/>
        </authorList>
    </citation>
    <scope>NUCLEOTIDE SEQUENCE [LARGE SCALE GENOMIC DNA]</scope>
    <source>
        <strain evidence="4 5">BIOML-A2</strain>
    </source>
</reference>
<accession>A0A6I3SAE3</accession>
<dbReference type="GO" id="GO:0006355">
    <property type="term" value="P:regulation of DNA-templated transcription"/>
    <property type="evidence" value="ECO:0007669"/>
    <property type="project" value="InterPro"/>
</dbReference>
<name>A0A6I3SAE3_9BURK</name>
<dbReference type="SMART" id="SM00448">
    <property type="entry name" value="REC"/>
    <property type="match status" value="1"/>
</dbReference>
<organism evidence="4 5">
    <name type="scientific">Parasutterella excrementihominis</name>
    <dbReference type="NCBI Taxonomy" id="487175"/>
    <lineage>
        <taxon>Bacteria</taxon>
        <taxon>Pseudomonadati</taxon>
        <taxon>Pseudomonadota</taxon>
        <taxon>Betaproteobacteria</taxon>
        <taxon>Burkholderiales</taxon>
        <taxon>Sutterellaceae</taxon>
        <taxon>Parasutterella</taxon>
    </lineage>
</organism>
<dbReference type="GeneID" id="43349951"/>
<proteinExistence type="predicted"/>
<keyword evidence="2" id="KW-0238">DNA-binding</keyword>
<dbReference type="InterPro" id="IPR001789">
    <property type="entry name" value="Sig_transdc_resp-reg_receiver"/>
</dbReference>
<dbReference type="InterPro" id="IPR000792">
    <property type="entry name" value="Tscrpt_reg_LuxR_C"/>
</dbReference>
<evidence type="ECO:0000256" key="2">
    <source>
        <dbReference type="ARBA" id="ARBA00023125"/>
    </source>
</evidence>
<dbReference type="Gene3D" id="1.10.10.10">
    <property type="entry name" value="Winged helix-like DNA-binding domain superfamily/Winged helix DNA-binding domain"/>
    <property type="match status" value="1"/>
</dbReference>
<dbReference type="PANTHER" id="PTHR44688">
    <property type="entry name" value="DNA-BINDING TRANSCRIPTIONAL ACTIVATOR DEVR_DOSR"/>
    <property type="match status" value="1"/>
</dbReference>
<dbReference type="Proteomes" id="UP000462362">
    <property type="component" value="Unassembled WGS sequence"/>
</dbReference>
<sequence length="210" mass="23788">MKSENDPILPLIRIVDDDMDLLEGLAYMLEGEGWEVKTYPTAESFLVLDDSARPGCLVLDYLMPKMNGVELQNRLKEKGFSHPILFLTAHADLDMAISVFRKGADNLLKKPVDPQELIDAISEGIRKDSAEQTQGNIEDLNKRFQSLSMREKQVLALVKEGLTNFEIAERLGLSERTVESHRFHAYGKLGLKSKMTEQTQLKEILSRLNQ</sequence>
<evidence type="ECO:0000256" key="1">
    <source>
        <dbReference type="ARBA" id="ARBA00023015"/>
    </source>
</evidence>
<dbReference type="Pfam" id="PF00072">
    <property type="entry name" value="Response_reg"/>
    <property type="match status" value="1"/>
</dbReference>
<dbReference type="PANTHER" id="PTHR44688:SF16">
    <property type="entry name" value="DNA-BINDING TRANSCRIPTIONAL ACTIVATOR DEVR_DOSR"/>
    <property type="match status" value="1"/>
</dbReference>
<evidence type="ECO:0000313" key="4">
    <source>
        <dbReference type="EMBL" id="MTU44218.1"/>
    </source>
</evidence>
<dbReference type="PRINTS" id="PR00038">
    <property type="entry name" value="HTHLUXR"/>
</dbReference>
<gene>
    <name evidence="4" type="ORF">GMD42_11530</name>
</gene>
<keyword evidence="3" id="KW-0804">Transcription</keyword>
<dbReference type="CDD" id="cd06170">
    <property type="entry name" value="LuxR_C_like"/>
    <property type="match status" value="1"/>
</dbReference>